<gene>
    <name evidence="1" type="ORF">OQ287_11065</name>
</gene>
<name>A0AA42CUU8_9GAMM</name>
<dbReference type="Pfam" id="PF11162">
    <property type="entry name" value="DUF2946"/>
    <property type="match status" value="1"/>
</dbReference>
<sequence length="131" mass="13964">MAADLMISSRHAPRTLPAWLGLFAMLLVFMGPLISQSQRAADHAQTAEHSMAAGHDMSQDGETHAHLAACGYCLLFAHVPALSLPALQLPVGSRQISTPLMTACQAPRAPPFLHATFAPRAPPSFLSTRIT</sequence>
<evidence type="ECO:0000313" key="1">
    <source>
        <dbReference type="EMBL" id="MCX2524779.1"/>
    </source>
</evidence>
<keyword evidence="2" id="KW-1185">Reference proteome</keyword>
<accession>A0AA42CUU8</accession>
<dbReference type="EMBL" id="JAPIVE010000003">
    <property type="protein sequence ID" value="MCX2524779.1"/>
    <property type="molecule type" value="Genomic_DNA"/>
</dbReference>
<dbReference type="AlphaFoldDB" id="A0AA42CUU8"/>
<dbReference type="Proteomes" id="UP001165678">
    <property type="component" value="Unassembled WGS sequence"/>
</dbReference>
<protein>
    <submittedName>
        <fullName evidence="1">DUF2946 domain-containing protein</fullName>
    </submittedName>
</protein>
<dbReference type="InterPro" id="IPR021333">
    <property type="entry name" value="DUF2946"/>
</dbReference>
<evidence type="ECO:0000313" key="2">
    <source>
        <dbReference type="Proteomes" id="UP001165678"/>
    </source>
</evidence>
<proteinExistence type="predicted"/>
<comment type="caution">
    <text evidence="1">The sequence shown here is derived from an EMBL/GenBank/DDBJ whole genome shotgun (WGS) entry which is preliminary data.</text>
</comment>
<reference evidence="1" key="1">
    <citation type="submission" date="2022-11" db="EMBL/GenBank/DDBJ databases">
        <title>Larsenimonas rhizosphaerae sp. nov., isolated from a tidal mudflat.</title>
        <authorList>
            <person name="Lee S.D."/>
            <person name="Kim I.S."/>
        </authorList>
    </citation>
    <scope>NUCLEOTIDE SEQUENCE</scope>
    <source>
        <strain evidence="1">GH2-1</strain>
    </source>
</reference>
<dbReference type="RefSeq" id="WP_250939283.1">
    <property type="nucleotide sequence ID" value="NZ_JAMLJK010000004.1"/>
</dbReference>
<organism evidence="1 2">
    <name type="scientific">Larsenimonas rhizosphaerae</name>
    <dbReference type="NCBI Taxonomy" id="2944682"/>
    <lineage>
        <taxon>Bacteria</taxon>
        <taxon>Pseudomonadati</taxon>
        <taxon>Pseudomonadota</taxon>
        <taxon>Gammaproteobacteria</taxon>
        <taxon>Oceanospirillales</taxon>
        <taxon>Halomonadaceae</taxon>
        <taxon>Larsenimonas</taxon>
    </lineage>
</organism>